<reference evidence="5" key="1">
    <citation type="journal article" date="2020" name="bioRxiv">
        <title>A rank-normalized archaeal taxonomy based on genome phylogeny resolves widespread incomplete and uneven classifications.</title>
        <authorList>
            <person name="Rinke C."/>
            <person name="Chuvochina M."/>
            <person name="Mussig A.J."/>
            <person name="Chaumeil P.-A."/>
            <person name="Waite D.W."/>
            <person name="Whitman W.B."/>
            <person name="Parks D.H."/>
            <person name="Hugenholtz P."/>
        </authorList>
    </citation>
    <scope>NUCLEOTIDE SEQUENCE</scope>
    <source>
        <strain evidence="5">UBA8834</strain>
    </source>
</reference>
<dbReference type="Gene3D" id="3.40.50.620">
    <property type="entry name" value="HUPs"/>
    <property type="match status" value="1"/>
</dbReference>
<dbReference type="SUPFAM" id="SSF52402">
    <property type="entry name" value="Adenine nucleotide alpha hydrolases-like"/>
    <property type="match status" value="1"/>
</dbReference>
<proteinExistence type="predicted"/>
<dbReference type="PANTHER" id="PTHR43209:SF1">
    <property type="entry name" value="TRNA SULFURTRANSFERASE"/>
    <property type="match status" value="1"/>
</dbReference>
<evidence type="ECO:0000256" key="2">
    <source>
        <dbReference type="ARBA" id="ARBA00022840"/>
    </source>
</evidence>
<evidence type="ECO:0000256" key="3">
    <source>
        <dbReference type="PROSITE-ProRule" id="PRU00529"/>
    </source>
</evidence>
<dbReference type="GO" id="GO:0005829">
    <property type="term" value="C:cytosol"/>
    <property type="evidence" value="ECO:0007669"/>
    <property type="project" value="TreeGrafter"/>
</dbReference>
<comment type="caution">
    <text evidence="5">The sequence shown here is derived from an EMBL/GenBank/DDBJ whole genome shotgun (WGS) entry which is preliminary data.</text>
</comment>
<dbReference type="GO" id="GO:0004810">
    <property type="term" value="F:CCA tRNA nucleotidyltransferase activity"/>
    <property type="evidence" value="ECO:0007669"/>
    <property type="project" value="InterPro"/>
</dbReference>
<dbReference type="Pfam" id="PF22025">
    <property type="entry name" value="ThiI_fer"/>
    <property type="match status" value="1"/>
</dbReference>
<dbReference type="Pfam" id="PF02568">
    <property type="entry name" value="ThiI"/>
    <property type="match status" value="1"/>
</dbReference>
<dbReference type="Gene3D" id="3.30.70.1510">
    <property type="entry name" value="THUMP domain-like"/>
    <property type="match status" value="1"/>
</dbReference>
<keyword evidence="3" id="KW-0694">RNA-binding</keyword>
<dbReference type="GO" id="GO:0052837">
    <property type="term" value="P:thiazole biosynthetic process"/>
    <property type="evidence" value="ECO:0007669"/>
    <property type="project" value="TreeGrafter"/>
</dbReference>
<dbReference type="FunFam" id="3.30.70.1510:FF:000001">
    <property type="entry name" value="Probable tRNA sulfurtransferase"/>
    <property type="match status" value="1"/>
</dbReference>
<dbReference type="CDD" id="cd11716">
    <property type="entry name" value="THUMP_ThiI"/>
    <property type="match status" value="1"/>
</dbReference>
<sequence length="307" mass="35150">MNVVIVRYGEIGTKSRQTRSWFEKILMNNIREALVTEEVPYKEIFSRHGRIIVKTNSPKEAANVLVRVFGIVSISPAMEVEASLEKINRTALLMFRKKAKEVGKERPKFRVTARRITKEFPLDSLEIQAKVGEYILNNENCEVDLKNYDIEIGIEIMQGKAYIYTEKIKGWGGLPIGTEGRMIGILHDELSALAIFLMMKRGVEVIPVYIGKDDKNLEKVRSLWNLLKRYSYGSKGFLVVAESFDRVLKLIRDFGVKGVIKGLRPNDLNSEVSEITEDFKMFPVPVYYPLIALPEEYIKSVKERLGL</sequence>
<evidence type="ECO:0000313" key="6">
    <source>
        <dbReference type="Proteomes" id="UP000617544"/>
    </source>
</evidence>
<dbReference type="SMART" id="SM00981">
    <property type="entry name" value="THUMP"/>
    <property type="match status" value="1"/>
</dbReference>
<dbReference type="GO" id="GO:0002937">
    <property type="term" value="P:tRNA 4-thiouridine biosynthesis"/>
    <property type="evidence" value="ECO:0007669"/>
    <property type="project" value="TreeGrafter"/>
</dbReference>
<dbReference type="GO" id="GO:0003723">
    <property type="term" value="F:RNA binding"/>
    <property type="evidence" value="ECO:0007669"/>
    <property type="project" value="UniProtKB-UniRule"/>
</dbReference>
<protein>
    <submittedName>
        <fullName evidence="5">tRNA 4-thiouridine(8) synthase ThiI</fullName>
    </submittedName>
</protein>
<dbReference type="SMR" id="A0A832WJG4"/>
<dbReference type="AlphaFoldDB" id="A0A832WJG4"/>
<keyword evidence="1" id="KW-0547">Nucleotide-binding</keyword>
<evidence type="ECO:0000259" key="4">
    <source>
        <dbReference type="PROSITE" id="PS51165"/>
    </source>
</evidence>
<dbReference type="InterPro" id="IPR014729">
    <property type="entry name" value="Rossmann-like_a/b/a_fold"/>
</dbReference>
<dbReference type="InterPro" id="IPR004114">
    <property type="entry name" value="THUMP_dom"/>
</dbReference>
<dbReference type="InterPro" id="IPR054173">
    <property type="entry name" value="ThiI_fer"/>
</dbReference>
<dbReference type="InterPro" id="IPR050102">
    <property type="entry name" value="tRNA_sulfurtransferase_ThiI"/>
</dbReference>
<dbReference type="InterPro" id="IPR020536">
    <property type="entry name" value="ThiI_AANH"/>
</dbReference>
<gene>
    <name evidence="5" type="ORF">HA331_00885</name>
</gene>
<accession>A0A832WJG4</accession>
<dbReference type="SUPFAM" id="SSF143437">
    <property type="entry name" value="THUMP domain-like"/>
    <property type="match status" value="1"/>
</dbReference>
<dbReference type="RefSeq" id="WP_010885404.1">
    <property type="nucleotide sequence ID" value="NZ_DUJN01000002.1"/>
</dbReference>
<dbReference type="GO" id="GO:0005524">
    <property type="term" value="F:ATP binding"/>
    <property type="evidence" value="ECO:0007669"/>
    <property type="project" value="UniProtKB-KW"/>
</dbReference>
<dbReference type="PANTHER" id="PTHR43209">
    <property type="entry name" value="TRNA SULFURTRANSFERASE"/>
    <property type="match status" value="1"/>
</dbReference>
<dbReference type="InterPro" id="IPR049962">
    <property type="entry name" value="THUMP_ThiI"/>
</dbReference>
<evidence type="ECO:0000313" key="5">
    <source>
        <dbReference type="EMBL" id="HII60319.1"/>
    </source>
</evidence>
<dbReference type="Gene3D" id="3.30.2300.10">
    <property type="entry name" value="THUMP superfamily"/>
    <property type="match status" value="1"/>
</dbReference>
<dbReference type="Proteomes" id="UP000617544">
    <property type="component" value="Unassembled WGS sequence"/>
</dbReference>
<organism evidence="5 6">
    <name type="scientific">Pyrococcus horikoshii</name>
    <dbReference type="NCBI Taxonomy" id="53953"/>
    <lineage>
        <taxon>Archaea</taxon>
        <taxon>Methanobacteriati</taxon>
        <taxon>Methanobacteriota</taxon>
        <taxon>Thermococci</taxon>
        <taxon>Thermococcales</taxon>
        <taxon>Thermococcaceae</taxon>
        <taxon>Pyrococcus</taxon>
    </lineage>
</organism>
<dbReference type="EMBL" id="DUJN01000002">
    <property type="protein sequence ID" value="HII60319.1"/>
    <property type="molecule type" value="Genomic_DNA"/>
</dbReference>
<feature type="domain" description="THUMP" evidence="4">
    <location>
        <begin position="59"/>
        <end position="167"/>
    </location>
</feature>
<dbReference type="GeneID" id="1443641"/>
<dbReference type="OMA" id="LAAWMMM"/>
<dbReference type="PROSITE" id="PS51165">
    <property type="entry name" value="THUMP"/>
    <property type="match status" value="1"/>
</dbReference>
<name>A0A832WJG4_PYRHR</name>
<dbReference type="Pfam" id="PF02926">
    <property type="entry name" value="THUMP"/>
    <property type="match status" value="1"/>
</dbReference>
<evidence type="ECO:0000256" key="1">
    <source>
        <dbReference type="ARBA" id="ARBA00022741"/>
    </source>
</evidence>
<keyword evidence="2" id="KW-0067">ATP-binding</keyword>